<gene>
    <name evidence="3" type="ORF">RH861_09335</name>
</gene>
<organism evidence="3 4">
    <name type="scientific">Agromyces indicus</name>
    <dbReference type="NCBI Taxonomy" id="758919"/>
    <lineage>
        <taxon>Bacteria</taxon>
        <taxon>Bacillati</taxon>
        <taxon>Actinomycetota</taxon>
        <taxon>Actinomycetes</taxon>
        <taxon>Micrococcales</taxon>
        <taxon>Microbacteriaceae</taxon>
        <taxon>Agromyces</taxon>
    </lineage>
</organism>
<evidence type="ECO:0000313" key="4">
    <source>
        <dbReference type="Proteomes" id="UP001260072"/>
    </source>
</evidence>
<sequence>MTSSQEPPLTRREIRERERLAEQQRSEAAAAQSTDAAPAPPPASQPYPQQPRVPQPATSGAPQPGGYGGAPARGPMPARSPQGPSPADRRHGEARPGPAPQQRPQQPGAPRQGAPMPRYDELPPAQRSHPGTATSSGPVPSQAQRSATTSGGLSATTSGGLSATASGGLSATSSGAMPTPAPARPQPQRPSQPEVRTAAPQPAPSQLNTPERTLTRRELRAMLDAHAADGFEGDDDLDDQRRPAPDRGSAPQRPAAGESPPRSAARPEAPHRSAPHQAPIRAAAPHTTVDAGLDEPVVAPKPVGHWTSQLNLPDDREEPYDQVLSRGGSPRGVPTTTNALILPTLPDQGALGTPLAPSGEIMVTGSIDLPRSYGATGVHPSQIDSADVDRLFDSSVEDVAGPGVAPVAATRAISTQGQNRAMVAPPSKEGMNVPLVLAVTAGVLALGVVATLVVGAIAGLF</sequence>
<feature type="region of interest" description="Disordered" evidence="1">
    <location>
        <begin position="294"/>
        <end position="334"/>
    </location>
</feature>
<comment type="caution">
    <text evidence="3">The sequence shown here is derived from an EMBL/GenBank/DDBJ whole genome shotgun (WGS) entry which is preliminary data.</text>
</comment>
<feature type="compositionally biased region" description="Pro residues" evidence="1">
    <location>
        <begin position="179"/>
        <end position="190"/>
    </location>
</feature>
<feature type="compositionally biased region" description="Low complexity" evidence="1">
    <location>
        <begin position="72"/>
        <end position="81"/>
    </location>
</feature>
<evidence type="ECO:0000256" key="1">
    <source>
        <dbReference type="SAM" id="MobiDB-lite"/>
    </source>
</evidence>
<evidence type="ECO:0000313" key="3">
    <source>
        <dbReference type="EMBL" id="MDR5692262.1"/>
    </source>
</evidence>
<feature type="compositionally biased region" description="Low complexity" evidence="1">
    <location>
        <begin position="100"/>
        <end position="117"/>
    </location>
</feature>
<keyword evidence="4" id="KW-1185">Reference proteome</keyword>
<feature type="compositionally biased region" description="Polar residues" evidence="1">
    <location>
        <begin position="129"/>
        <end position="145"/>
    </location>
</feature>
<feature type="transmembrane region" description="Helical" evidence="2">
    <location>
        <begin position="435"/>
        <end position="460"/>
    </location>
</feature>
<keyword evidence="2" id="KW-1133">Transmembrane helix</keyword>
<feature type="compositionally biased region" description="Low complexity" evidence="1">
    <location>
        <begin position="146"/>
        <end position="178"/>
    </location>
</feature>
<keyword evidence="2" id="KW-0472">Membrane</keyword>
<protein>
    <submittedName>
        <fullName evidence="3">Uncharacterized protein</fullName>
    </submittedName>
</protein>
<dbReference type="Proteomes" id="UP001260072">
    <property type="component" value="Unassembled WGS sequence"/>
</dbReference>
<dbReference type="EMBL" id="JAVKGS010000002">
    <property type="protein sequence ID" value="MDR5692262.1"/>
    <property type="molecule type" value="Genomic_DNA"/>
</dbReference>
<proteinExistence type="predicted"/>
<keyword evidence="2" id="KW-0812">Transmembrane</keyword>
<feature type="compositionally biased region" description="Basic and acidic residues" evidence="1">
    <location>
        <begin position="213"/>
        <end position="229"/>
    </location>
</feature>
<name>A0ABU1FKH8_9MICO</name>
<feature type="region of interest" description="Disordered" evidence="1">
    <location>
        <begin position="1"/>
        <end position="282"/>
    </location>
</feature>
<feature type="compositionally biased region" description="Pro residues" evidence="1">
    <location>
        <begin position="38"/>
        <end position="54"/>
    </location>
</feature>
<evidence type="ECO:0000256" key="2">
    <source>
        <dbReference type="SAM" id="Phobius"/>
    </source>
</evidence>
<feature type="compositionally biased region" description="Low complexity" evidence="1">
    <location>
        <begin position="258"/>
        <end position="267"/>
    </location>
</feature>
<accession>A0ABU1FKH8</accession>
<dbReference type="RefSeq" id="WP_310520747.1">
    <property type="nucleotide sequence ID" value="NZ_BAABBS010000002.1"/>
</dbReference>
<reference evidence="4" key="1">
    <citation type="submission" date="2023-07" db="EMBL/GenBank/DDBJ databases">
        <title>Description of three actinobacteria isolated from air of manufacturing shop in a pharmaceutical factory.</title>
        <authorList>
            <person name="Zhang D.-F."/>
        </authorList>
    </citation>
    <scope>NUCLEOTIDE SEQUENCE [LARGE SCALE GENOMIC DNA]</scope>
    <source>
        <strain evidence="4">CCTCC AB 2011122</strain>
    </source>
</reference>
<feature type="compositionally biased region" description="Basic and acidic residues" evidence="1">
    <location>
        <begin position="9"/>
        <end position="25"/>
    </location>
</feature>
<feature type="compositionally biased region" description="Low complexity" evidence="1">
    <location>
        <begin position="26"/>
        <end position="37"/>
    </location>
</feature>